<protein>
    <submittedName>
        <fullName evidence="1">Uncharacterized protein</fullName>
    </submittedName>
</protein>
<gene>
    <name evidence="1" type="ORF">SAMN04489717_4523</name>
</gene>
<proteinExistence type="predicted"/>
<reference evidence="1 2" key="1">
    <citation type="submission" date="2016-10" db="EMBL/GenBank/DDBJ databases">
        <authorList>
            <person name="de Groot N.N."/>
        </authorList>
    </citation>
    <scope>NUCLEOTIDE SEQUENCE [LARGE SCALE GENOMIC DNA]</scope>
    <source>
        <strain evidence="1 2">DSM 22024</strain>
    </source>
</reference>
<dbReference type="AlphaFoldDB" id="A0A1H1WJ12"/>
<dbReference type="EMBL" id="LT629732">
    <property type="protein sequence ID" value="SDS96591.1"/>
    <property type="molecule type" value="Genomic_DNA"/>
</dbReference>
<evidence type="ECO:0000313" key="1">
    <source>
        <dbReference type="EMBL" id="SDS96591.1"/>
    </source>
</evidence>
<evidence type="ECO:0000313" key="2">
    <source>
        <dbReference type="Proteomes" id="UP000198983"/>
    </source>
</evidence>
<dbReference type="Proteomes" id="UP000198983">
    <property type="component" value="Chromosome I"/>
</dbReference>
<dbReference type="RefSeq" id="WP_157728753.1">
    <property type="nucleotide sequence ID" value="NZ_LT629732.1"/>
</dbReference>
<organism evidence="1 2">
    <name type="scientific">Actinopolymorpha singaporensis</name>
    <dbReference type="NCBI Taxonomy" id="117157"/>
    <lineage>
        <taxon>Bacteria</taxon>
        <taxon>Bacillati</taxon>
        <taxon>Actinomycetota</taxon>
        <taxon>Actinomycetes</taxon>
        <taxon>Propionibacteriales</taxon>
        <taxon>Actinopolymorphaceae</taxon>
        <taxon>Actinopolymorpha</taxon>
    </lineage>
</organism>
<name>A0A1H1WJ12_9ACTN</name>
<dbReference type="STRING" id="117157.SAMN04489717_4523"/>
<sequence length="68" mass="8132">MIRIRGDEQAGYHTMVTCDECQTSMVFRPDDHGLWVGSPRQVRMYLTDHKGWVWDHDSNSFYCPQHFR</sequence>
<dbReference type="OrthoDB" id="3828575at2"/>
<keyword evidence="2" id="KW-1185">Reference proteome</keyword>
<accession>A0A1H1WJ12</accession>